<dbReference type="PANTHER" id="PTHR10133">
    <property type="entry name" value="DNA POLYMERASE I"/>
    <property type="match status" value="1"/>
</dbReference>
<evidence type="ECO:0000256" key="5">
    <source>
        <dbReference type="ARBA" id="ARBA00022679"/>
    </source>
</evidence>
<keyword evidence="7" id="KW-0479">Metal-binding</keyword>
<organism evidence="18 19">
    <name type="scientific">Steinernema hermaphroditum</name>
    <dbReference type="NCBI Taxonomy" id="289476"/>
    <lineage>
        <taxon>Eukaryota</taxon>
        <taxon>Metazoa</taxon>
        <taxon>Ecdysozoa</taxon>
        <taxon>Nematoda</taxon>
        <taxon>Chromadorea</taxon>
        <taxon>Rhabditida</taxon>
        <taxon>Tylenchina</taxon>
        <taxon>Panagrolaimomorpha</taxon>
        <taxon>Strongyloidoidea</taxon>
        <taxon>Steinernematidae</taxon>
        <taxon>Steinernema</taxon>
    </lineage>
</organism>
<evidence type="ECO:0000256" key="12">
    <source>
        <dbReference type="ARBA" id="ARBA00023049"/>
    </source>
</evidence>
<evidence type="ECO:0000259" key="16">
    <source>
        <dbReference type="SMART" id="SM00235"/>
    </source>
</evidence>
<dbReference type="GO" id="GO:0003677">
    <property type="term" value="F:DNA binding"/>
    <property type="evidence" value="ECO:0007669"/>
    <property type="project" value="InterPro"/>
</dbReference>
<evidence type="ECO:0000256" key="8">
    <source>
        <dbReference type="ARBA" id="ARBA00022729"/>
    </source>
</evidence>
<comment type="similarity">
    <text evidence="2">Belongs to the peptidase M10A family.</text>
</comment>
<dbReference type="Proteomes" id="UP001175271">
    <property type="component" value="Unassembled WGS sequence"/>
</dbReference>
<keyword evidence="4" id="KW-0645">Protease</keyword>
<dbReference type="SUPFAM" id="SSF56672">
    <property type="entry name" value="DNA/RNA polymerases"/>
    <property type="match status" value="1"/>
</dbReference>
<dbReference type="Gene3D" id="3.30.70.370">
    <property type="match status" value="1"/>
</dbReference>
<dbReference type="InterPro" id="IPR036365">
    <property type="entry name" value="PGBD-like_sf"/>
</dbReference>
<dbReference type="EC" id="2.7.7.7" evidence="3"/>
<proteinExistence type="inferred from homology"/>
<dbReference type="InterPro" id="IPR033739">
    <property type="entry name" value="M10A_MMP"/>
</dbReference>
<dbReference type="Gene3D" id="1.20.1060.10">
    <property type="entry name" value="Taq DNA Polymerase, Chain T, domain 4"/>
    <property type="match status" value="1"/>
</dbReference>
<evidence type="ECO:0000256" key="7">
    <source>
        <dbReference type="ARBA" id="ARBA00022723"/>
    </source>
</evidence>
<keyword evidence="19" id="KW-1185">Reference proteome</keyword>
<dbReference type="SMART" id="SM00235">
    <property type="entry name" value="ZnMc"/>
    <property type="match status" value="1"/>
</dbReference>
<evidence type="ECO:0000256" key="1">
    <source>
        <dbReference type="ARBA" id="ARBA00001947"/>
    </source>
</evidence>
<dbReference type="GO" id="GO:0097681">
    <property type="term" value="P:double-strand break repair via alternative nonhomologous end joining"/>
    <property type="evidence" value="ECO:0007669"/>
    <property type="project" value="TreeGrafter"/>
</dbReference>
<keyword evidence="12" id="KW-0482">Metalloprotease</keyword>
<dbReference type="InterPro" id="IPR019760">
    <property type="entry name" value="DNA-dir_DNA_pol_A_CS"/>
</dbReference>
<reference evidence="18" key="1">
    <citation type="submission" date="2023-06" db="EMBL/GenBank/DDBJ databases">
        <title>Genomic analysis of the entomopathogenic nematode Steinernema hermaphroditum.</title>
        <authorList>
            <person name="Schwarz E.M."/>
            <person name="Heppert J.K."/>
            <person name="Baniya A."/>
            <person name="Schwartz H.T."/>
            <person name="Tan C.-H."/>
            <person name="Antoshechkin I."/>
            <person name="Sternberg P.W."/>
            <person name="Goodrich-Blair H."/>
            <person name="Dillman A.R."/>
        </authorList>
    </citation>
    <scope>NUCLEOTIDE SEQUENCE</scope>
    <source>
        <strain evidence="18">PS9179</strain>
        <tissue evidence="18">Whole animal</tissue>
    </source>
</reference>
<dbReference type="PROSITE" id="PS00447">
    <property type="entry name" value="DNA_POLYMERASE_A"/>
    <property type="match status" value="1"/>
</dbReference>
<feature type="domain" description="DNA-directed DNA polymerase family A palm" evidence="17">
    <location>
        <begin position="1111"/>
        <end position="1315"/>
    </location>
</feature>
<dbReference type="Pfam" id="PF21099">
    <property type="entry name" value="POLQ_helical"/>
    <property type="match status" value="1"/>
</dbReference>
<evidence type="ECO:0000313" key="19">
    <source>
        <dbReference type="Proteomes" id="UP001175271"/>
    </source>
</evidence>
<dbReference type="InterPro" id="IPR024079">
    <property type="entry name" value="MetalloPept_cat_dom_sf"/>
</dbReference>
<dbReference type="SUPFAM" id="SSF47090">
    <property type="entry name" value="PGBD-like"/>
    <property type="match status" value="1"/>
</dbReference>
<feature type="region of interest" description="Disordered" evidence="15">
    <location>
        <begin position="507"/>
        <end position="526"/>
    </location>
</feature>
<comment type="caution">
    <text evidence="18">The sequence shown here is derived from an EMBL/GenBank/DDBJ whole genome shotgun (WGS) entry which is preliminary data.</text>
</comment>
<dbReference type="GO" id="GO:0031012">
    <property type="term" value="C:extracellular matrix"/>
    <property type="evidence" value="ECO:0007669"/>
    <property type="project" value="InterPro"/>
</dbReference>
<dbReference type="InterPro" id="IPR048960">
    <property type="entry name" value="POLQ-like_helical"/>
</dbReference>
<dbReference type="PROSITE" id="PS00546">
    <property type="entry name" value="CYSTEINE_SWITCH"/>
    <property type="match status" value="1"/>
</dbReference>
<keyword evidence="11" id="KW-0239">DNA-directed DNA polymerase</keyword>
<gene>
    <name evidence="18" type="ORF">QR680_013512</name>
</gene>
<keyword evidence="8" id="KW-0732">Signal</keyword>
<protein>
    <recommendedName>
        <fullName evidence="3">DNA-directed DNA polymerase</fullName>
        <ecNumber evidence="3">2.7.7.7</ecNumber>
    </recommendedName>
</protein>
<evidence type="ECO:0000256" key="4">
    <source>
        <dbReference type="ARBA" id="ARBA00022670"/>
    </source>
</evidence>
<dbReference type="GO" id="GO:0004222">
    <property type="term" value="F:metalloendopeptidase activity"/>
    <property type="evidence" value="ECO:0007669"/>
    <property type="project" value="InterPro"/>
</dbReference>
<dbReference type="Gene3D" id="1.10.150.20">
    <property type="entry name" value="5' to 3' exonuclease, C-terminal subdomain"/>
    <property type="match status" value="1"/>
</dbReference>
<dbReference type="Gene3D" id="3.40.390.10">
    <property type="entry name" value="Collagenase (Catalytic Domain)"/>
    <property type="match status" value="1"/>
</dbReference>
<keyword evidence="5" id="KW-0808">Transferase</keyword>
<dbReference type="PANTHER" id="PTHR10133:SF62">
    <property type="entry name" value="DNA POLYMERASE THETA"/>
    <property type="match status" value="1"/>
</dbReference>
<dbReference type="GO" id="GO:0008270">
    <property type="term" value="F:zinc ion binding"/>
    <property type="evidence" value="ECO:0007669"/>
    <property type="project" value="InterPro"/>
</dbReference>
<evidence type="ECO:0000256" key="13">
    <source>
        <dbReference type="ARBA" id="ARBA00023145"/>
    </source>
</evidence>
<sequence length="1891" mass="213587">MTLGCRESVLICKAEQLDSVCRTLCSEERVSPKLFSRSRRRLVLEAVCCGLCSSIEDLNRLFALSLYGSCDTVEKEIASLASDRYIHQKLQLLEGSQLGRATLSSSLTPEVALFVYRDLKQAMCALCLDSELHMLYLVTPFNNSAIWSSYVNWDRYHALWLKLSPESKRIAKAIGVEERFILMRVRGTYIDPENPMLQIHLRFLSTMALSELIRERRLDHVAKEFGIARGLLQSLQQQATTYACMVVAFCDRLGWVYLKTLLDGFAERLAFGVKKDLTELVRIDGIDATRARAFHSAGINSASALALTDPQNIVSILRRSVPYSGTCSHGKNTWLAGEPALSEMEAAGELIIRARAHIAENLRLMGLFSDSAIDGLINKTLLKEDDVSADKLRNEETPSTQNKEQEATEVQDQETDVSEEASKAEKTGEEHFQSRFDDDISASVENPVEGNEMENQLDETLLDGDCLMLIPTQAQQKKQTQADDEVLDSFLVDDTCLFSQLKSTEKTRNSLESIQEEPLDNKDSGVSANIENPVDITAEIDSFLVDDCVLFSQLKSKYSGVTLNPIKEEVPNSNSCSDSSCSIITVSKTDKEDKELRVEIDSFLVDDSGLFSPLKPKTGDLNTVKEESKEDEKIDEQDKLELSRCFSEISFCANEESREVFRRRKMVDLSRIALENKRRISMNVSLDSTVSSVGFDRSVDLFGSPSPDVRKTKKRSRSFGISSPMASPICKSPFQKLTKVERFRRKEPEAFAIEDVCQSMPSWNCFISEVQSWSHVGIALCFAENDRTVVGISFCSREGTPKFLTISESAVCGSTDEEALYPSCTPVESIELREKIRFVLDIIESEKPKFFCDLLKTMRAIRSLSVYSLSSRPPTIRSSTCLRTLAFLQQIPLTQRGSALWNLAMKFQWPSFLNVQQLPSSGARIQSAVLSYVASRIYSKMEPLLNRIPKRSLDLELKSVELIAEMEWIGFRMNRQECQNMTSSVLAEMTSLEKEGAKLAGCPFSFDSPKRISEILFVKMGVPAPLGSKGKTHIATNASVLQQIQHPLAKIILRWRKLQNALTCSLRILQNSIGIDGRIHTCFDHLTPTGRVMSSHPNVQNIPKEEALVSGRSIRSLFIATAEMTLLAADFSQLELRVLAHLSQDPSLRAVLNQPSGDVFEAMCTKWNADPKVLTPVDRQKAKQLCYALIYGMGTATLAEELKLNRKEAQDLVDSFFSQFPRVRVWIDNRVRVCRENGFVDTMLGRQRPLSDIASGIQKDRAKAERQAVNSTIQGTASEIFKLSLLKIRERLKDLNGRVVMQIHDEVIVEVPERVKIKAARILRECMESSCPDFTVRLPVKIAAEPPWASILSYGRPKPLPSAGALPPLHLGDKEAGPARGGLLGDATRPPRRGLDFAPSRLPSSAARNLSPRRLQFRPRLLLGRLPLQMAPLRLLLASAFLLTLPLLASARHRRSHPHPYHHAAIEYLNQFGYLKTKSPSHSELRTALETFQDLVGLETSGVLDEDTVEEMKKPRCGNPDVAPKKTGRKPRFLYRAKWEKKMTEDNTLTLKWFIATYTKDIPRGEIKSTIRKAFDVWSQQIALDSQENIKLVFEEAYSEEDADVVIMWARGDHGDPFEFDDGGSTDRQTNVLAHTFYPTYHSFNRLNGDIHLDDFETWTTDPNANGANLMDVVTHEIGHTLGLGHSRKETALMYPIYRKNSNQLNIDDKCAVNWSYIGASNFCMFIWLMAEIIPLKTQDYPEYPEDSDEMDAGELKIVDDSRLAFLKETLKNSDIPLCRDSNYNQHHFERLLIRKLYFPHKEAVKYSGVVCNFFEGLAKVFGRSDNDVDVEGIYRNTVHEYQPAERQSYERMVRRELRRRVDSRRHETLTAFKADFFDEHFFDGLLRKML</sequence>
<dbReference type="GO" id="GO:0003887">
    <property type="term" value="F:DNA-directed DNA polymerase activity"/>
    <property type="evidence" value="ECO:0007669"/>
    <property type="project" value="UniProtKB-KW"/>
</dbReference>
<evidence type="ECO:0000313" key="18">
    <source>
        <dbReference type="EMBL" id="KAK0418348.1"/>
    </source>
</evidence>
<dbReference type="CDD" id="cd04278">
    <property type="entry name" value="ZnMc_MMP"/>
    <property type="match status" value="1"/>
</dbReference>
<dbReference type="PRINTS" id="PR00868">
    <property type="entry name" value="DNAPOLI"/>
</dbReference>
<keyword evidence="13" id="KW-0865">Zymogen</keyword>
<feature type="domain" description="Peptidase metallopeptidase" evidence="16">
    <location>
        <begin position="1535"/>
        <end position="1719"/>
    </location>
</feature>
<evidence type="ECO:0000256" key="3">
    <source>
        <dbReference type="ARBA" id="ARBA00012417"/>
    </source>
</evidence>
<dbReference type="GO" id="GO:0006261">
    <property type="term" value="P:DNA-templated DNA replication"/>
    <property type="evidence" value="ECO:0007669"/>
    <property type="project" value="InterPro"/>
</dbReference>
<keyword evidence="6" id="KW-0548">Nucleotidyltransferase</keyword>
<keyword evidence="9" id="KW-0378">Hydrolase</keyword>
<feature type="region of interest" description="Disordered" evidence="15">
    <location>
        <begin position="1382"/>
        <end position="1405"/>
    </location>
</feature>
<dbReference type="Gene3D" id="1.10.3380.20">
    <property type="match status" value="1"/>
</dbReference>
<dbReference type="SUPFAM" id="SSF55486">
    <property type="entry name" value="Metalloproteases ('zincins'), catalytic domain"/>
    <property type="match status" value="1"/>
</dbReference>
<evidence type="ECO:0000256" key="2">
    <source>
        <dbReference type="ARBA" id="ARBA00010370"/>
    </source>
</evidence>
<dbReference type="InterPro" id="IPR021158">
    <property type="entry name" value="Pept_M10A_Zn_BS"/>
</dbReference>
<evidence type="ECO:0000259" key="17">
    <source>
        <dbReference type="SMART" id="SM00482"/>
    </source>
</evidence>
<dbReference type="InterPro" id="IPR001818">
    <property type="entry name" value="Pept_M10_metallopeptidase"/>
</dbReference>
<keyword evidence="10" id="KW-0862">Zinc</keyword>
<dbReference type="InterPro" id="IPR006026">
    <property type="entry name" value="Peptidase_Metallo"/>
</dbReference>
<dbReference type="InterPro" id="IPR043502">
    <property type="entry name" value="DNA/RNA_pol_sf"/>
</dbReference>
<evidence type="ECO:0000256" key="10">
    <source>
        <dbReference type="ARBA" id="ARBA00022833"/>
    </source>
</evidence>
<evidence type="ECO:0000256" key="9">
    <source>
        <dbReference type="ARBA" id="ARBA00022801"/>
    </source>
</evidence>
<dbReference type="SUPFAM" id="SSF158702">
    <property type="entry name" value="Sec63 N-terminal domain-like"/>
    <property type="match status" value="1"/>
</dbReference>
<comment type="cofactor">
    <cofactor evidence="1">
        <name>Zn(2+)</name>
        <dbReference type="ChEBI" id="CHEBI:29105"/>
    </cofactor>
</comment>
<dbReference type="EMBL" id="JAUCMV010000002">
    <property type="protein sequence ID" value="KAK0418348.1"/>
    <property type="molecule type" value="Genomic_DNA"/>
</dbReference>
<dbReference type="InterPro" id="IPR001098">
    <property type="entry name" value="DNA-dir_DNA_pol_A_palm_dom"/>
</dbReference>
<comment type="catalytic activity">
    <reaction evidence="14">
        <text>DNA(n) + a 2'-deoxyribonucleoside 5'-triphosphate = DNA(n+1) + diphosphate</text>
        <dbReference type="Rhea" id="RHEA:22508"/>
        <dbReference type="Rhea" id="RHEA-COMP:17339"/>
        <dbReference type="Rhea" id="RHEA-COMP:17340"/>
        <dbReference type="ChEBI" id="CHEBI:33019"/>
        <dbReference type="ChEBI" id="CHEBI:61560"/>
        <dbReference type="ChEBI" id="CHEBI:173112"/>
        <dbReference type="EC" id="2.7.7.7"/>
    </reaction>
</comment>
<dbReference type="FunFam" id="1.10.150.20:FF:000002">
    <property type="entry name" value="DNA polymerase I"/>
    <property type="match status" value="1"/>
</dbReference>
<feature type="compositionally biased region" description="Basic and acidic residues" evidence="15">
    <location>
        <begin position="420"/>
        <end position="434"/>
    </location>
</feature>
<evidence type="ECO:0000256" key="11">
    <source>
        <dbReference type="ARBA" id="ARBA00022932"/>
    </source>
</evidence>
<dbReference type="Pfam" id="PF00413">
    <property type="entry name" value="Peptidase_M10"/>
    <property type="match status" value="1"/>
</dbReference>
<name>A0AA39I833_9BILA</name>
<dbReference type="InterPro" id="IPR002298">
    <property type="entry name" value="DNA_polymerase_A"/>
</dbReference>
<dbReference type="Pfam" id="PF00476">
    <property type="entry name" value="DNA_pol_A"/>
    <property type="match status" value="1"/>
</dbReference>
<evidence type="ECO:0000256" key="6">
    <source>
        <dbReference type="ARBA" id="ARBA00022695"/>
    </source>
</evidence>
<evidence type="ECO:0000256" key="14">
    <source>
        <dbReference type="ARBA" id="ARBA00049244"/>
    </source>
</evidence>
<evidence type="ECO:0000256" key="15">
    <source>
        <dbReference type="SAM" id="MobiDB-lite"/>
    </source>
</evidence>
<accession>A0AA39I833</accession>
<dbReference type="CDD" id="cd08638">
    <property type="entry name" value="DNA_pol_A_theta"/>
    <property type="match status" value="1"/>
</dbReference>
<dbReference type="SMART" id="SM00482">
    <property type="entry name" value="POLAc"/>
    <property type="match status" value="1"/>
</dbReference>
<dbReference type="GO" id="GO:0006508">
    <property type="term" value="P:proteolysis"/>
    <property type="evidence" value="ECO:0007669"/>
    <property type="project" value="UniProtKB-KW"/>
</dbReference>
<feature type="compositionally biased region" description="Acidic residues" evidence="15">
    <location>
        <begin position="407"/>
        <end position="419"/>
    </location>
</feature>
<feature type="region of interest" description="Disordered" evidence="15">
    <location>
        <begin position="389"/>
        <end position="434"/>
    </location>
</feature>